<proteinExistence type="predicted"/>
<accession>K7QNI8</accession>
<sequence>MIIILFTQDYDKTLMKGILQDINTMRPNWKYSVNHPEKEADVHIQAYEGEDIFDDIEELSDSTQDIVIGVTEDDCVSESPYDFNGGLRLVTKHIKEHIEKFL</sequence>
<dbReference type="GeneID" id="14181310"/>
<name>K7QNI8_9CAUD</name>
<dbReference type="KEGG" id="vg:14181310"/>
<keyword evidence="2" id="KW-1185">Reference proteome</keyword>
<protein>
    <submittedName>
        <fullName evidence="1">Uncharacterized protein</fullName>
    </submittedName>
</protein>
<reference evidence="1 2" key="1">
    <citation type="journal article" date="2012" name="J. Virol.">
        <title>Complete Genome Sequence of Wide-Host-Range Staphylococcus aureus Phage JD007.</title>
        <authorList>
            <person name="Cui Z."/>
            <person name="Song Z."/>
            <person name="Wang Y."/>
            <person name="Zeng L."/>
            <person name="Shen W."/>
            <person name="Wang Z."/>
            <person name="Li Q."/>
            <person name="He P."/>
            <person name="Qin J."/>
            <person name="Guo X."/>
        </authorList>
    </citation>
    <scope>NUCLEOTIDE SEQUENCE [LARGE SCALE GENOMIC DNA]</scope>
</reference>
<evidence type="ECO:0000313" key="2">
    <source>
        <dbReference type="Proteomes" id="UP000009395"/>
    </source>
</evidence>
<dbReference type="RefSeq" id="YP_007112870.1">
    <property type="nucleotide sequence ID" value="NC_019726.1"/>
</dbReference>
<dbReference type="EMBL" id="JX878671">
    <property type="protein sequence ID" value="AFV50805.1"/>
    <property type="molecule type" value="Genomic_DNA"/>
</dbReference>
<organism evidence="1 2">
    <name type="scientific">Staphylococcus phage JD007</name>
    <dbReference type="NCBI Taxonomy" id="1239383"/>
    <lineage>
        <taxon>Viruses</taxon>
        <taxon>Duplodnaviria</taxon>
        <taxon>Heunggongvirae</taxon>
        <taxon>Uroviricota</taxon>
        <taxon>Caudoviricetes</taxon>
        <taxon>Herelleviridae</taxon>
        <taxon>Twortvirinae</taxon>
        <taxon>Kayvirus</taxon>
        <taxon>Kayvirus JD7</taxon>
    </lineage>
</organism>
<dbReference type="Proteomes" id="UP000009395">
    <property type="component" value="Segment"/>
</dbReference>
<evidence type="ECO:0000313" key="1">
    <source>
        <dbReference type="EMBL" id="AFV50805.1"/>
    </source>
</evidence>